<dbReference type="Proteomes" id="UP001217089">
    <property type="component" value="Unassembled WGS sequence"/>
</dbReference>
<reference evidence="1 2" key="1">
    <citation type="submission" date="2022-12" db="EMBL/GenBank/DDBJ databases">
        <title>Chromosome-level genome of Tegillarca granosa.</title>
        <authorList>
            <person name="Kim J."/>
        </authorList>
    </citation>
    <scope>NUCLEOTIDE SEQUENCE [LARGE SCALE GENOMIC DNA]</scope>
    <source>
        <strain evidence="1">Teg-2019</strain>
        <tissue evidence="1">Adductor muscle</tissue>
    </source>
</reference>
<dbReference type="EMBL" id="JARBDR010000903">
    <property type="protein sequence ID" value="KAJ8304208.1"/>
    <property type="molecule type" value="Genomic_DNA"/>
</dbReference>
<organism evidence="1 2">
    <name type="scientific">Tegillarca granosa</name>
    <name type="common">Malaysian cockle</name>
    <name type="synonym">Anadara granosa</name>
    <dbReference type="NCBI Taxonomy" id="220873"/>
    <lineage>
        <taxon>Eukaryota</taxon>
        <taxon>Metazoa</taxon>
        <taxon>Spiralia</taxon>
        <taxon>Lophotrochozoa</taxon>
        <taxon>Mollusca</taxon>
        <taxon>Bivalvia</taxon>
        <taxon>Autobranchia</taxon>
        <taxon>Pteriomorphia</taxon>
        <taxon>Arcoida</taxon>
        <taxon>Arcoidea</taxon>
        <taxon>Arcidae</taxon>
        <taxon>Tegillarca</taxon>
    </lineage>
</organism>
<comment type="caution">
    <text evidence="1">The sequence shown here is derived from an EMBL/GenBank/DDBJ whole genome shotgun (WGS) entry which is preliminary data.</text>
</comment>
<accession>A0ABQ9EFY1</accession>
<keyword evidence="2" id="KW-1185">Reference proteome</keyword>
<name>A0ABQ9EFY1_TEGGR</name>
<sequence length="124" mass="14143">MGPTLPCGNTDIKNINRISPQTHFKYISNKHRLLFLTKLSEVRNYFEDVLNDTMLHLVQCYQMSLGEEGEKLNGIEEFYNGLNTKSTYTSYSRTINTIILINLSRKSNTGARTGAAITYKNDKT</sequence>
<evidence type="ECO:0000313" key="2">
    <source>
        <dbReference type="Proteomes" id="UP001217089"/>
    </source>
</evidence>
<protein>
    <submittedName>
        <fullName evidence="1">Uncharacterized protein</fullName>
    </submittedName>
</protein>
<gene>
    <name evidence="1" type="ORF">KUTeg_017791</name>
</gene>
<proteinExistence type="predicted"/>
<evidence type="ECO:0000313" key="1">
    <source>
        <dbReference type="EMBL" id="KAJ8304208.1"/>
    </source>
</evidence>